<comment type="caution">
    <text evidence="2">The sequence shown here is derived from an EMBL/GenBank/DDBJ whole genome shotgun (WGS) entry which is preliminary data.</text>
</comment>
<dbReference type="PANTHER" id="PTHR45669">
    <property type="entry name" value="GLUTAREDOXIN DOMAIN-CONTAINING CYSTEINE-RICH PROTEIN CG12206-RELATED"/>
    <property type="match status" value="1"/>
</dbReference>
<evidence type="ECO:0000313" key="3">
    <source>
        <dbReference type="Proteomes" id="UP001140206"/>
    </source>
</evidence>
<evidence type="ECO:0000259" key="1">
    <source>
        <dbReference type="Pfam" id="PF00462"/>
    </source>
</evidence>
<dbReference type="InterPro" id="IPR002109">
    <property type="entry name" value="Glutaredoxin"/>
</dbReference>
<feature type="domain" description="Glutaredoxin" evidence="1">
    <location>
        <begin position="69"/>
        <end position="137"/>
    </location>
</feature>
<organism evidence="2 3">
    <name type="scientific">Rhynchospora pubera</name>
    <dbReference type="NCBI Taxonomy" id="906938"/>
    <lineage>
        <taxon>Eukaryota</taxon>
        <taxon>Viridiplantae</taxon>
        <taxon>Streptophyta</taxon>
        <taxon>Embryophyta</taxon>
        <taxon>Tracheophyta</taxon>
        <taxon>Spermatophyta</taxon>
        <taxon>Magnoliopsida</taxon>
        <taxon>Liliopsida</taxon>
        <taxon>Poales</taxon>
        <taxon>Cyperaceae</taxon>
        <taxon>Cyperoideae</taxon>
        <taxon>Rhynchosporeae</taxon>
        <taxon>Rhynchospora</taxon>
    </lineage>
</organism>
<dbReference type="PROSITE" id="PS51354">
    <property type="entry name" value="GLUTAREDOXIN_2"/>
    <property type="match status" value="1"/>
</dbReference>
<reference evidence="2" key="1">
    <citation type="submission" date="2022-08" db="EMBL/GenBank/DDBJ databases">
        <authorList>
            <person name="Marques A."/>
        </authorList>
    </citation>
    <scope>NUCLEOTIDE SEQUENCE</scope>
    <source>
        <strain evidence="2">RhyPub2mFocal</strain>
        <tissue evidence="2">Leaves</tissue>
    </source>
</reference>
<proteinExistence type="predicted"/>
<gene>
    <name evidence="2" type="ORF">LUZ62_090641</name>
</gene>
<dbReference type="InterPro" id="IPR036249">
    <property type="entry name" value="Thioredoxin-like_sf"/>
</dbReference>
<name>A0AAV8CP94_9POAL</name>
<dbReference type="Proteomes" id="UP001140206">
    <property type="component" value="Chromosome 5"/>
</dbReference>
<dbReference type="Gene3D" id="3.40.30.10">
    <property type="entry name" value="Glutaredoxin"/>
    <property type="match status" value="1"/>
</dbReference>
<accession>A0AAV8CP94</accession>
<dbReference type="SUPFAM" id="SSF52833">
    <property type="entry name" value="Thioredoxin-like"/>
    <property type="match status" value="1"/>
</dbReference>
<protein>
    <recommendedName>
        <fullName evidence="1">Glutaredoxin domain-containing protein</fullName>
    </recommendedName>
</protein>
<dbReference type="PANTHER" id="PTHR45669:SF60">
    <property type="entry name" value="GLUTAREDOXIN FAMILY PROTEIN, EXPRESSED"/>
    <property type="match status" value="1"/>
</dbReference>
<dbReference type="Pfam" id="PF23733">
    <property type="entry name" value="GRXCR1-2_C"/>
    <property type="match status" value="1"/>
</dbReference>
<dbReference type="Pfam" id="PF00462">
    <property type="entry name" value="Glutaredoxin"/>
    <property type="match status" value="1"/>
</dbReference>
<sequence length="218" mass="24660">MESSSGKGKGKKAQYYRHNHHNYNNHQPHMARSLTYHHRSTTASAAGKPFWRRVLTDEPPRQRKPQPVVLYFTSLRGIRRTFEDCRAVRAILRGFRVAVDEKDLSMDSSFRTELQNRLRSYGRPVSLPQLFVDGKLIGGADEVRHLHETGELQKVLAGAAGQDPAYVCSSCGGDRFVPCRVCSGSRKIFCEEELDGRWRRCENCNENGLVRCAGCCSS</sequence>
<dbReference type="CDD" id="cd03031">
    <property type="entry name" value="GRX_GRX_like"/>
    <property type="match status" value="1"/>
</dbReference>
<dbReference type="EMBL" id="JAMFTS010000005">
    <property type="protein sequence ID" value="KAJ4756236.1"/>
    <property type="molecule type" value="Genomic_DNA"/>
</dbReference>
<keyword evidence="3" id="KW-1185">Reference proteome</keyword>
<evidence type="ECO:0000313" key="2">
    <source>
        <dbReference type="EMBL" id="KAJ4756236.1"/>
    </source>
</evidence>
<dbReference type="AlphaFoldDB" id="A0AAV8CP94"/>